<evidence type="ECO:0000256" key="1">
    <source>
        <dbReference type="SAM" id="MobiDB-lite"/>
    </source>
</evidence>
<dbReference type="AlphaFoldDB" id="A0A380KQT2"/>
<feature type="compositionally biased region" description="Polar residues" evidence="1">
    <location>
        <begin position="68"/>
        <end position="91"/>
    </location>
</feature>
<dbReference type="RefSeq" id="WP_006531974.1">
    <property type="nucleotide sequence ID" value="NZ_CABKNK020000004.1"/>
</dbReference>
<evidence type="ECO:0000313" key="2">
    <source>
        <dbReference type="EMBL" id="SUN69017.1"/>
    </source>
</evidence>
<sequence length="297" mass="32274">MRNFFRRKDLIKNHKKLATFLAVIVALVTAYLLILPAITLDNKTALQDPGIEVEQSSQSPPSLPAPQDNQLGSATESSSVDTSNSGATQAASDEPDLITQATTLTAQNQDYTIKADVDEKAQLPKDTTLTVKEIKNDDAAYQANYEKVQNSLVGKNIESVLLYDISFESNGQKVEPKADVKVTITPKEAVNAKDNFDVLHFPDDGSQENISQKDVKEIDHKITSVSFDNSQFSAYALVTSSNPSESKANLNKVGGPRSTTTHNVTFKYTDNAGVEHEMATAQIVDGGIISVFPIKII</sequence>
<dbReference type="Proteomes" id="UP000255352">
    <property type="component" value="Unassembled WGS sequence"/>
</dbReference>
<accession>A0A380KQT2</accession>
<proteinExistence type="predicted"/>
<dbReference type="GeneID" id="69903154"/>
<feature type="region of interest" description="Disordered" evidence="1">
    <location>
        <begin position="49"/>
        <end position="96"/>
    </location>
</feature>
<organism evidence="2 3">
    <name type="scientific">Streptococcus infantarius</name>
    <dbReference type="NCBI Taxonomy" id="102684"/>
    <lineage>
        <taxon>Bacteria</taxon>
        <taxon>Bacillati</taxon>
        <taxon>Bacillota</taxon>
        <taxon>Bacilli</taxon>
        <taxon>Lactobacillales</taxon>
        <taxon>Streptococcaceae</taxon>
        <taxon>Streptococcus</taxon>
    </lineage>
</organism>
<dbReference type="EMBL" id="UHFP01000001">
    <property type="protein sequence ID" value="SUN69017.1"/>
    <property type="molecule type" value="Genomic_DNA"/>
</dbReference>
<evidence type="ECO:0000313" key="3">
    <source>
        <dbReference type="Proteomes" id="UP000255352"/>
    </source>
</evidence>
<protein>
    <submittedName>
        <fullName evidence="2">Ribonucleases G and E</fullName>
    </submittedName>
</protein>
<reference evidence="2 3" key="1">
    <citation type="submission" date="2018-06" db="EMBL/GenBank/DDBJ databases">
        <authorList>
            <consortium name="Pathogen Informatics"/>
            <person name="Doyle S."/>
        </authorList>
    </citation>
    <scope>NUCLEOTIDE SEQUENCE [LARGE SCALE GENOMIC DNA]</scope>
    <source>
        <strain evidence="2 3">NCTC13760</strain>
    </source>
</reference>
<gene>
    <name evidence="2" type="ORF">NCTC13760_01719</name>
</gene>
<name>A0A380KQT2_9STRE</name>